<dbReference type="Proteomes" id="UP000281118">
    <property type="component" value="Unassembled WGS sequence"/>
</dbReference>
<dbReference type="Pfam" id="PF13205">
    <property type="entry name" value="Big_5"/>
    <property type="match status" value="1"/>
</dbReference>
<protein>
    <recommendedName>
        <fullName evidence="4">SbsA Ig-like domain-containing protein</fullName>
    </recommendedName>
</protein>
<sequence>MNPLPQARIPFKPLMLAGALALALSACGGGGGGSGPIGFLPPASTTPPATQPPAQPPAAQPEPDQLVSKARFTPNAGTTEGSSDASTALALPGNFMIVADDESNVLRVYPRGGGAAVKEWSYELEGPKLTKELDLEAGTRVGDTLYFTGSNSNKKDGADAAADRSHLFAVKVTGTGADTAFSYVGQFSLLEAQLVAWDSGNAHGLGANRFGFAVSAAAGIVPERVDGFSIEGMTSSPGDTALWLGFRAPQTGTTVRSKALIVPVQNYAALVAGTATQATFGAPIELELGGRGIRSIDKGTDGNYLIVAGPAGAASPDVDRNFALFAWDGNPNSAPVELSNNLDALAKDTGGSFESAVEVPGPVRPGTEVQLLLDNGDTKWDGSTASKDLPPADQKFDGFVVRLGSPLVDTTAPKLKKASLAGLVGVNLDASIALSFNEAVRLGSGSIVLHKADGSVVETFHANSPTSRLQVAFNKLKLVPSAPLAASSGYYVTIDANAITDPAGNAFAGISDATQLSFTTTDGATALAAGDLLFMAANAEAPDAYAFVLLKAVNGGTKVLFTDRDRKSGTNEFTGITNETAFFWTADRNLPAGTIVTIQTDVTGNPVADKGFTLGSPGGIGKSETVYAIAGGSIAGLGDGVAGQITAVGDYLATITLGGSAGTIPDAVTTAGTAFSFTASPANQTNAIYTGSLDRSDLAAFAARVKNPANWTVRYAPEVGWPLTNGSLFGDKLP</sequence>
<dbReference type="InterPro" id="IPR032812">
    <property type="entry name" value="SbsA_Ig"/>
</dbReference>
<evidence type="ECO:0000313" key="6">
    <source>
        <dbReference type="Proteomes" id="UP000281118"/>
    </source>
</evidence>
<feature type="region of interest" description="Disordered" evidence="2">
    <location>
        <begin position="35"/>
        <end position="64"/>
    </location>
</feature>
<dbReference type="AlphaFoldDB" id="A0A433MPQ5"/>
<organism evidence="5 6">
    <name type="scientific">Variovorax guangxiensis</name>
    <dbReference type="NCBI Taxonomy" id="1775474"/>
    <lineage>
        <taxon>Bacteria</taxon>
        <taxon>Pseudomonadati</taxon>
        <taxon>Pseudomonadota</taxon>
        <taxon>Betaproteobacteria</taxon>
        <taxon>Burkholderiales</taxon>
        <taxon>Comamonadaceae</taxon>
        <taxon>Variovorax</taxon>
    </lineage>
</organism>
<gene>
    <name evidence="5" type="ORF">EJP67_22435</name>
</gene>
<dbReference type="EMBL" id="RXFT01000010">
    <property type="protein sequence ID" value="RUR69816.1"/>
    <property type="molecule type" value="Genomic_DNA"/>
</dbReference>
<evidence type="ECO:0000256" key="3">
    <source>
        <dbReference type="SAM" id="SignalP"/>
    </source>
</evidence>
<keyword evidence="1 3" id="KW-0732">Signal</keyword>
<dbReference type="RefSeq" id="WP_126023920.1">
    <property type="nucleotide sequence ID" value="NZ_RXFT01000010.1"/>
</dbReference>
<feature type="domain" description="SbsA Ig-like" evidence="4">
    <location>
        <begin position="409"/>
        <end position="520"/>
    </location>
</feature>
<evidence type="ECO:0000259" key="4">
    <source>
        <dbReference type="Pfam" id="PF13205"/>
    </source>
</evidence>
<evidence type="ECO:0000256" key="2">
    <source>
        <dbReference type="SAM" id="MobiDB-lite"/>
    </source>
</evidence>
<comment type="caution">
    <text evidence="5">The sequence shown here is derived from an EMBL/GenBank/DDBJ whole genome shotgun (WGS) entry which is preliminary data.</text>
</comment>
<evidence type="ECO:0000256" key="1">
    <source>
        <dbReference type="ARBA" id="ARBA00022729"/>
    </source>
</evidence>
<feature type="signal peptide" evidence="3">
    <location>
        <begin position="1"/>
        <end position="28"/>
    </location>
</feature>
<feature type="compositionally biased region" description="Pro residues" evidence="2">
    <location>
        <begin position="49"/>
        <end position="60"/>
    </location>
</feature>
<accession>A0A433MPQ5</accession>
<feature type="chain" id="PRO_5019080276" description="SbsA Ig-like domain-containing protein" evidence="3">
    <location>
        <begin position="29"/>
        <end position="734"/>
    </location>
</feature>
<reference evidence="5 6" key="1">
    <citation type="submission" date="2018-12" db="EMBL/GenBank/DDBJ databases">
        <title>The genome sequences of Variovorax guangxiensis DSM 27352.</title>
        <authorList>
            <person name="Gao J."/>
            <person name="Sun J."/>
        </authorList>
    </citation>
    <scope>NUCLEOTIDE SEQUENCE [LARGE SCALE GENOMIC DNA]</scope>
    <source>
        <strain evidence="5 6">DSM 27352</strain>
    </source>
</reference>
<name>A0A433MPQ5_9BURK</name>
<proteinExistence type="predicted"/>
<dbReference type="OrthoDB" id="5560405at2"/>
<evidence type="ECO:0000313" key="5">
    <source>
        <dbReference type="EMBL" id="RUR69816.1"/>
    </source>
</evidence>